<proteinExistence type="predicted"/>
<dbReference type="InterPro" id="IPR026022">
    <property type="entry name" value="PhoU_dom"/>
</dbReference>
<dbReference type="InterPro" id="IPR028366">
    <property type="entry name" value="PhoU"/>
</dbReference>
<dbReference type="GO" id="GO:0045936">
    <property type="term" value="P:negative regulation of phosphate metabolic process"/>
    <property type="evidence" value="ECO:0007669"/>
    <property type="project" value="InterPro"/>
</dbReference>
<comment type="caution">
    <text evidence="2">The sequence shown here is derived from an EMBL/GenBank/DDBJ whole genome shotgun (WGS) entry which is preliminary data.</text>
</comment>
<dbReference type="PANTHER" id="PTHR42930:SF3">
    <property type="entry name" value="PHOSPHATE-SPECIFIC TRANSPORT SYSTEM ACCESSORY PROTEIN PHOU"/>
    <property type="match status" value="1"/>
</dbReference>
<dbReference type="InterPro" id="IPR038078">
    <property type="entry name" value="PhoU-like_sf"/>
</dbReference>
<name>A0A1E8F2P0_9CLOT</name>
<reference evidence="2 3" key="1">
    <citation type="submission" date="2016-06" db="EMBL/GenBank/DDBJ databases">
        <title>Genome sequence of Clostridium acetireducens DSM 10703.</title>
        <authorList>
            <person name="Poehlein A."/>
            <person name="Fluechter S."/>
            <person name="Duerre P."/>
            <person name="Daniel R."/>
        </authorList>
    </citation>
    <scope>NUCLEOTIDE SEQUENCE [LARGE SCALE GENOMIC DNA]</scope>
    <source>
        <strain evidence="2 3">DSM 10703</strain>
    </source>
</reference>
<feature type="domain" description="PhoU" evidence="1">
    <location>
        <begin position="8"/>
        <end position="35"/>
    </location>
</feature>
<dbReference type="PANTHER" id="PTHR42930">
    <property type="entry name" value="PHOSPHATE-SPECIFIC TRANSPORT SYSTEM ACCESSORY PROTEIN PHOU"/>
    <property type="match status" value="1"/>
</dbReference>
<dbReference type="AlphaFoldDB" id="A0A1E8F2P0"/>
<evidence type="ECO:0000313" key="2">
    <source>
        <dbReference type="EMBL" id="OFI07653.1"/>
    </source>
</evidence>
<dbReference type="Gene3D" id="1.20.58.220">
    <property type="entry name" value="Phosphate transport system protein phou homolog 2, domain 2"/>
    <property type="match status" value="1"/>
</dbReference>
<dbReference type="PATRIC" id="fig|1121290.3.peg.1"/>
<dbReference type="Proteomes" id="UP000175744">
    <property type="component" value="Unassembled WGS sequence"/>
</dbReference>
<evidence type="ECO:0000259" key="1">
    <source>
        <dbReference type="Pfam" id="PF01895"/>
    </source>
</evidence>
<gene>
    <name evidence="2" type="ORF">CLOACE_00010</name>
</gene>
<dbReference type="SUPFAM" id="SSF109755">
    <property type="entry name" value="PhoU-like"/>
    <property type="match status" value="1"/>
</dbReference>
<dbReference type="Pfam" id="PF01895">
    <property type="entry name" value="PhoU"/>
    <property type="match status" value="1"/>
</dbReference>
<protein>
    <recommendedName>
        <fullName evidence="1">PhoU domain-containing protein</fullName>
    </recommendedName>
</protein>
<evidence type="ECO:0000313" key="3">
    <source>
        <dbReference type="Proteomes" id="UP000175744"/>
    </source>
</evidence>
<organism evidence="2 3">
    <name type="scientific">Clostridium acetireducens DSM 10703</name>
    <dbReference type="NCBI Taxonomy" id="1121290"/>
    <lineage>
        <taxon>Bacteria</taxon>
        <taxon>Bacillati</taxon>
        <taxon>Bacillota</taxon>
        <taxon>Clostridia</taxon>
        <taxon>Eubacteriales</taxon>
        <taxon>Clostridiaceae</taxon>
        <taxon>Clostridium</taxon>
    </lineage>
</organism>
<dbReference type="EMBL" id="LZFO01000001">
    <property type="protein sequence ID" value="OFI07653.1"/>
    <property type="molecule type" value="Genomic_DNA"/>
</dbReference>
<dbReference type="GO" id="GO:0030643">
    <property type="term" value="P:intracellular phosphate ion homeostasis"/>
    <property type="evidence" value="ECO:0007669"/>
    <property type="project" value="InterPro"/>
</dbReference>
<dbReference type="STRING" id="1121290.CLAOCE_00010"/>
<keyword evidence="3" id="KW-1185">Reference proteome</keyword>
<accession>A0A1E8F2P0</accession>
<sequence>MIKNNGIINQASQLLFICKYLERIGDHVTNICECIIYLVTGENIDLNE</sequence>